<keyword evidence="3" id="KW-0808">Transferase</keyword>
<dbReference type="GO" id="GO:0016780">
    <property type="term" value="F:phosphotransferase activity, for other substituted phosphate groups"/>
    <property type="evidence" value="ECO:0007669"/>
    <property type="project" value="TreeGrafter"/>
</dbReference>
<sequence>MALIESNSLFYIFRRMEQEAVNPTIGSILNEQKLKNIVYPARLFKARLNEEFLRANRTRKPFLFIKIYSHQYDVLGWGRPSKIVENTWKISVLTMFSHLRFIDVLGYLSDNSGIGIILLNSDMSTLEGIRKEILHKLNDAGLIQALRHKPKAPIFQAYLYTGYQEKDNLEMDDKLKEFNSTNGSFFTLNRLNLSDIWVHPHKIRFRHIIKRIVDITCTSAALIVLSPLLLFCALAVKISDPKGPVIFKQTRVGKNGALFTMYKFRSMYVDAEERKKELMAQNETGGKTFKMKNDPRIYPFGHVLRKFSLDELPQLINILKGDMSIVGPRPPIPSEVAEYEPWHRMRLSVTPGLTCIWQVSGRSNIPFEGQMRLDNDYIRRDGKLGDDFKLILKTFKVVFKGDGAY</sequence>
<dbReference type="Proteomes" id="UP000255423">
    <property type="component" value="Unassembled WGS sequence"/>
</dbReference>
<dbReference type="EMBL" id="UHJL01000005">
    <property type="protein sequence ID" value="SUQ25928.1"/>
    <property type="molecule type" value="Genomic_DNA"/>
</dbReference>
<dbReference type="Pfam" id="PF02397">
    <property type="entry name" value="Bac_transf"/>
    <property type="match status" value="1"/>
</dbReference>
<evidence type="ECO:0000256" key="1">
    <source>
        <dbReference type="ARBA" id="ARBA00006464"/>
    </source>
</evidence>
<dbReference type="PANTHER" id="PTHR30576">
    <property type="entry name" value="COLANIC BIOSYNTHESIS UDP-GLUCOSE LIPID CARRIER TRANSFERASE"/>
    <property type="match status" value="1"/>
</dbReference>
<protein>
    <submittedName>
        <fullName evidence="3">Sugar transferase involved in LPS biosynthesis (Colanic, teichoic acid)</fullName>
    </submittedName>
</protein>
<accession>A0A380S9D6</accession>
<dbReference type="PANTHER" id="PTHR30576:SF10">
    <property type="entry name" value="SLL5057 PROTEIN"/>
    <property type="match status" value="1"/>
</dbReference>
<dbReference type="AlphaFoldDB" id="A0A380S9D6"/>
<dbReference type="InterPro" id="IPR003362">
    <property type="entry name" value="Bact_transf"/>
</dbReference>
<comment type="similarity">
    <text evidence="1">Belongs to the bacterial sugar transferase family.</text>
</comment>
<evidence type="ECO:0000259" key="2">
    <source>
        <dbReference type="Pfam" id="PF02397"/>
    </source>
</evidence>
<evidence type="ECO:0000313" key="4">
    <source>
        <dbReference type="Proteomes" id="UP000255423"/>
    </source>
</evidence>
<name>A0A380S9D6_FIBSU</name>
<gene>
    <name evidence="3" type="ORF">SAMN05661053_2731</name>
</gene>
<proteinExistence type="inferred from homology"/>
<reference evidence="3 4" key="1">
    <citation type="submission" date="2017-08" db="EMBL/GenBank/DDBJ databases">
        <authorList>
            <person name="de Groot N.N."/>
        </authorList>
    </citation>
    <scope>NUCLEOTIDE SEQUENCE [LARGE SCALE GENOMIC DNA]</scope>
    <source>
        <strain evidence="3 4">HM2</strain>
    </source>
</reference>
<organism evidence="3 4">
    <name type="scientific">Fibrobacter succinogenes</name>
    <name type="common">Bacteroides succinogenes</name>
    <dbReference type="NCBI Taxonomy" id="833"/>
    <lineage>
        <taxon>Bacteria</taxon>
        <taxon>Pseudomonadati</taxon>
        <taxon>Fibrobacterota</taxon>
        <taxon>Fibrobacteria</taxon>
        <taxon>Fibrobacterales</taxon>
        <taxon>Fibrobacteraceae</taxon>
        <taxon>Fibrobacter</taxon>
    </lineage>
</organism>
<feature type="domain" description="Bacterial sugar transferase" evidence="2">
    <location>
        <begin position="210"/>
        <end position="400"/>
    </location>
</feature>
<evidence type="ECO:0000313" key="3">
    <source>
        <dbReference type="EMBL" id="SUQ25928.1"/>
    </source>
</evidence>